<evidence type="ECO:0000259" key="3">
    <source>
        <dbReference type="Pfam" id="PF02543"/>
    </source>
</evidence>
<dbReference type="InterPro" id="IPR051338">
    <property type="entry name" value="NodU/CmcH_Carbamoyltrnsfr"/>
</dbReference>
<dbReference type="PANTHER" id="PTHR34847">
    <property type="entry name" value="NODULATION PROTEIN U"/>
    <property type="match status" value="1"/>
</dbReference>
<dbReference type="PANTHER" id="PTHR34847:SF1">
    <property type="entry name" value="NODULATION PROTEIN U"/>
    <property type="match status" value="1"/>
</dbReference>
<evidence type="ECO:0000256" key="2">
    <source>
        <dbReference type="SAM" id="MobiDB-lite"/>
    </source>
</evidence>
<name>A0A517LUB8_9BACT</name>
<dbReference type="Gene3D" id="3.90.870.20">
    <property type="entry name" value="Carbamoyltransferase, C-terminal domain"/>
    <property type="match status" value="1"/>
</dbReference>
<dbReference type="InterPro" id="IPR031730">
    <property type="entry name" value="Carbam_trans_C"/>
</dbReference>
<feature type="domain" description="Carbamoyltransferase" evidence="3">
    <location>
        <begin position="36"/>
        <end position="374"/>
    </location>
</feature>
<feature type="region of interest" description="Disordered" evidence="2">
    <location>
        <begin position="1"/>
        <end position="21"/>
    </location>
</feature>
<evidence type="ECO:0000313" key="5">
    <source>
        <dbReference type="EMBL" id="QDS86218.1"/>
    </source>
</evidence>
<dbReference type="InterPro" id="IPR038152">
    <property type="entry name" value="Carbam_trans_C_sf"/>
</dbReference>
<dbReference type="InterPro" id="IPR003696">
    <property type="entry name" value="Carbtransf_dom"/>
</dbReference>
<dbReference type="EMBL" id="CP036261">
    <property type="protein sequence ID" value="QDS86218.1"/>
    <property type="molecule type" value="Genomic_DNA"/>
</dbReference>
<sequence>MLSTNFEPQPQRSQTPYNRSHFPTPFIQSTQQLTAILGISAFYHDSAAALIVDGVIVAAAQEERFTRCKHDASFPEHAIAFCLEQAGLSRADLDYVVFYEKPFVKFERLLETYLAVAPAGFRSFAAAMPVWLKDKLFIKRRLRRELADAPKAKLIFTGHHQSHAASAFFPSPFEEAAFLTLDGVGQWATTTWGVGRGNKLQTDHQINFPHSLGLLYSAFTYHCGFTVNSGEYKLMGLAPYGSPIYADKIREHLIDIRDDGSFWMDMRFFQYCRGLTMTNRRFSDLFQIAPRQPESEFQQQHFDMAASVQAVTEEIVLAMARHIHRQSDCKNLVLAGGVALNCVANGRLLREGPFERIWIQPAAGDAGGALGGALFAWHQLLKKQRTVQPDQDSQAGSLLGPSYTNAAISQFLDRQAARYTQIDDDRELTRRVAELLAEGKVVGWFHNRMEFGPRALGARSILADARAPQMQSILNNKVKRRESFRPFAPIVLQDLASEWFDIAPQHDSPYMSFITTVAKSKRTPPQDDPTNLPSDQGTEPDALSRRLNGPPRSRVPAVTHVDDSARLQTVDRVRNPRLHQLLTDFYQQTQCPVLVNTSFNVRGEPIVCTPEDAYRCFAKTEIDVLVLENCIVLKSENSDQ</sequence>
<feature type="compositionally biased region" description="Polar residues" evidence="2">
    <location>
        <begin position="1"/>
        <end position="18"/>
    </location>
</feature>
<dbReference type="AlphaFoldDB" id="A0A517LUB8"/>
<dbReference type="SUPFAM" id="SSF53067">
    <property type="entry name" value="Actin-like ATPase domain"/>
    <property type="match status" value="1"/>
</dbReference>
<feature type="compositionally biased region" description="Polar residues" evidence="2">
    <location>
        <begin position="528"/>
        <end position="537"/>
    </location>
</feature>
<evidence type="ECO:0000256" key="1">
    <source>
        <dbReference type="ARBA" id="ARBA00006129"/>
    </source>
</evidence>
<protein>
    <submittedName>
        <fullName evidence="5">Decarbamoylnovobiocin carbamoyltransferase</fullName>
        <ecNumber evidence="5">2.1.3.12</ecNumber>
    </submittedName>
</protein>
<accession>A0A517LUB8</accession>
<feature type="domain" description="Carbamoyltransferase C-terminal" evidence="4">
    <location>
        <begin position="433"/>
        <end position="634"/>
    </location>
</feature>
<keyword evidence="6" id="KW-1185">Reference proteome</keyword>
<gene>
    <name evidence="5" type="primary">novN_1</name>
    <name evidence="5" type="ORF">EC9_03780</name>
</gene>
<dbReference type="KEGG" id="ruv:EC9_03780"/>
<reference evidence="5 6" key="1">
    <citation type="submission" date="2019-02" db="EMBL/GenBank/DDBJ databases">
        <title>Deep-cultivation of Planctomycetes and their phenomic and genomic characterization uncovers novel biology.</title>
        <authorList>
            <person name="Wiegand S."/>
            <person name="Jogler M."/>
            <person name="Boedeker C."/>
            <person name="Pinto D."/>
            <person name="Vollmers J."/>
            <person name="Rivas-Marin E."/>
            <person name="Kohn T."/>
            <person name="Peeters S.H."/>
            <person name="Heuer A."/>
            <person name="Rast P."/>
            <person name="Oberbeckmann S."/>
            <person name="Bunk B."/>
            <person name="Jeske O."/>
            <person name="Meyerdierks A."/>
            <person name="Storesund J.E."/>
            <person name="Kallscheuer N."/>
            <person name="Luecker S."/>
            <person name="Lage O.M."/>
            <person name="Pohl T."/>
            <person name="Merkel B.J."/>
            <person name="Hornburger P."/>
            <person name="Mueller R.-W."/>
            <person name="Bruemmer F."/>
            <person name="Labrenz M."/>
            <person name="Spormann A.M."/>
            <person name="Op den Camp H."/>
            <person name="Overmann J."/>
            <person name="Amann R."/>
            <person name="Jetten M.S.M."/>
            <person name="Mascher T."/>
            <person name="Medema M.H."/>
            <person name="Devos D.P."/>
            <person name="Kaster A.-K."/>
            <person name="Ovreas L."/>
            <person name="Rohde M."/>
            <person name="Galperin M.Y."/>
            <person name="Jogler C."/>
        </authorList>
    </citation>
    <scope>NUCLEOTIDE SEQUENCE [LARGE SCALE GENOMIC DNA]</scope>
    <source>
        <strain evidence="5 6">EC9</strain>
    </source>
</reference>
<dbReference type="Pfam" id="PF16861">
    <property type="entry name" value="Carbam_trans_C"/>
    <property type="match status" value="1"/>
</dbReference>
<comment type="similarity">
    <text evidence="1">Belongs to the NodU/CmcH family.</text>
</comment>
<keyword evidence="5" id="KW-0808">Transferase</keyword>
<dbReference type="Gene3D" id="3.30.420.40">
    <property type="match status" value="2"/>
</dbReference>
<dbReference type="Proteomes" id="UP000319557">
    <property type="component" value="Chromosome"/>
</dbReference>
<proteinExistence type="inferred from homology"/>
<dbReference type="GO" id="GO:0016740">
    <property type="term" value="F:transferase activity"/>
    <property type="evidence" value="ECO:0007669"/>
    <property type="project" value="UniProtKB-KW"/>
</dbReference>
<organism evidence="5 6">
    <name type="scientific">Rosistilla ulvae</name>
    <dbReference type="NCBI Taxonomy" id="1930277"/>
    <lineage>
        <taxon>Bacteria</taxon>
        <taxon>Pseudomonadati</taxon>
        <taxon>Planctomycetota</taxon>
        <taxon>Planctomycetia</taxon>
        <taxon>Pirellulales</taxon>
        <taxon>Pirellulaceae</taxon>
        <taxon>Rosistilla</taxon>
    </lineage>
</organism>
<dbReference type="EC" id="2.1.3.12" evidence="5"/>
<feature type="region of interest" description="Disordered" evidence="2">
    <location>
        <begin position="519"/>
        <end position="555"/>
    </location>
</feature>
<dbReference type="Pfam" id="PF02543">
    <property type="entry name" value="Carbam_trans_N"/>
    <property type="match status" value="1"/>
</dbReference>
<evidence type="ECO:0000313" key="6">
    <source>
        <dbReference type="Proteomes" id="UP000319557"/>
    </source>
</evidence>
<dbReference type="InterPro" id="IPR043129">
    <property type="entry name" value="ATPase_NBD"/>
</dbReference>
<evidence type="ECO:0000259" key="4">
    <source>
        <dbReference type="Pfam" id="PF16861"/>
    </source>
</evidence>
<dbReference type="CDD" id="cd24098">
    <property type="entry name" value="ASKHA_NBD_TobZ_N"/>
    <property type="match status" value="1"/>
</dbReference>